<proteinExistence type="predicted"/>
<evidence type="ECO:0000313" key="2">
    <source>
        <dbReference type="Proteomes" id="UP000580839"/>
    </source>
</evidence>
<gene>
    <name evidence="1" type="ORF">HOP12_04810</name>
</gene>
<accession>A0A849SNJ0</accession>
<protein>
    <submittedName>
        <fullName evidence="1">Uncharacterized protein</fullName>
    </submittedName>
</protein>
<reference evidence="1 2" key="1">
    <citation type="submission" date="2020-04" db="EMBL/GenBank/DDBJ databases">
        <title>Metagenomic profiling of ammonia- and methane-oxidizing microorganisms in a Dutch drinking water treatment plant.</title>
        <authorList>
            <person name="Poghosyan L."/>
            <person name="Leucker S."/>
        </authorList>
    </citation>
    <scope>NUCLEOTIDE SEQUENCE [LARGE SCALE GENOMIC DNA]</scope>
    <source>
        <strain evidence="1">S-RSF-IL-03</strain>
    </source>
</reference>
<dbReference type="AlphaFoldDB" id="A0A849SNJ0"/>
<dbReference type="Proteomes" id="UP000580839">
    <property type="component" value="Unassembled WGS sequence"/>
</dbReference>
<comment type="caution">
    <text evidence="1">The sequence shown here is derived from an EMBL/GenBank/DDBJ whole genome shotgun (WGS) entry which is preliminary data.</text>
</comment>
<name>A0A849SNJ0_UNCEI</name>
<evidence type="ECO:0000313" key="1">
    <source>
        <dbReference type="EMBL" id="NOT33475.1"/>
    </source>
</evidence>
<sequence length="197" mass="21851">MSAPVPPVPRIALEHDGVVQAGSLVEIHWDDPGASVEELELLLSLDDGRSFPLRVTPELEGRETHFRWRVPRLATRTARLQLRMHVDEREHESAAGERFTIELAAGDAPERDLMHEGFWWRGLDSEGGPYPLGWGPARVALSLASTCELIACDAPARALERSATAGVRLVGPRCPCRTTMGSSIERFLPPRRFPMQT</sequence>
<organism evidence="1 2">
    <name type="scientific">Eiseniibacteriota bacterium</name>
    <dbReference type="NCBI Taxonomy" id="2212470"/>
    <lineage>
        <taxon>Bacteria</taxon>
        <taxon>Candidatus Eiseniibacteriota</taxon>
    </lineage>
</organism>
<dbReference type="EMBL" id="JABFRW010000052">
    <property type="protein sequence ID" value="NOT33475.1"/>
    <property type="molecule type" value="Genomic_DNA"/>
</dbReference>